<dbReference type="GO" id="GO:0008168">
    <property type="term" value="F:methyltransferase activity"/>
    <property type="evidence" value="ECO:0007669"/>
    <property type="project" value="UniProtKB-KW"/>
</dbReference>
<dbReference type="CDD" id="cd02440">
    <property type="entry name" value="AdoMet_MTases"/>
    <property type="match status" value="1"/>
</dbReference>
<dbReference type="InterPro" id="IPR029063">
    <property type="entry name" value="SAM-dependent_MTases_sf"/>
</dbReference>
<protein>
    <submittedName>
        <fullName evidence="6">Cyclopropane-fatty-acyl-phospholipid synthase</fullName>
    </submittedName>
</protein>
<dbReference type="InParanoid" id="B0CX26"/>
<dbReference type="KEGG" id="lbc:LACBIDRAFT_245134"/>
<dbReference type="PANTHER" id="PTHR43667">
    <property type="entry name" value="CYCLOPROPANE-FATTY-ACYL-PHOSPHOLIPID SYNTHASE"/>
    <property type="match status" value="1"/>
</dbReference>
<dbReference type="GeneID" id="6071655"/>
<organism evidence="7">
    <name type="scientific">Laccaria bicolor (strain S238N-H82 / ATCC MYA-4686)</name>
    <name type="common">Bicoloured deceiver</name>
    <name type="synonym">Laccaria laccata var. bicolor</name>
    <dbReference type="NCBI Taxonomy" id="486041"/>
    <lineage>
        <taxon>Eukaryota</taxon>
        <taxon>Fungi</taxon>
        <taxon>Dikarya</taxon>
        <taxon>Basidiomycota</taxon>
        <taxon>Agaricomycotina</taxon>
        <taxon>Agaricomycetes</taxon>
        <taxon>Agaricomycetidae</taxon>
        <taxon>Agaricales</taxon>
        <taxon>Agaricineae</taxon>
        <taxon>Hydnangiaceae</taxon>
        <taxon>Laccaria</taxon>
    </lineage>
</organism>
<keyword evidence="2" id="KW-0489">Methyltransferase</keyword>
<dbReference type="RefSeq" id="XP_001875675.1">
    <property type="nucleotide sequence ID" value="XM_001875640.1"/>
</dbReference>
<evidence type="ECO:0000256" key="4">
    <source>
        <dbReference type="ARBA" id="ARBA00022691"/>
    </source>
</evidence>
<keyword evidence="7" id="KW-1185">Reference proteome</keyword>
<feature type="non-terminal residue" evidence="6">
    <location>
        <position position="1"/>
    </location>
</feature>
<dbReference type="GO" id="GO:0008610">
    <property type="term" value="P:lipid biosynthetic process"/>
    <property type="evidence" value="ECO:0007669"/>
    <property type="project" value="InterPro"/>
</dbReference>
<dbReference type="InterPro" id="IPR050723">
    <property type="entry name" value="CFA/CMAS"/>
</dbReference>
<evidence type="ECO:0000313" key="6">
    <source>
        <dbReference type="EMBL" id="EDR13177.1"/>
    </source>
</evidence>
<dbReference type="AlphaFoldDB" id="B0CX26"/>
<keyword evidence="4" id="KW-0949">S-adenosyl-L-methionine</keyword>
<dbReference type="PIRSF" id="PIRSF003085">
    <property type="entry name" value="CMAS"/>
    <property type="match status" value="1"/>
</dbReference>
<proteinExistence type="inferred from homology"/>
<dbReference type="SUPFAM" id="SSF53335">
    <property type="entry name" value="S-adenosyl-L-methionine-dependent methyltransferases"/>
    <property type="match status" value="1"/>
</dbReference>
<dbReference type="Pfam" id="PF02353">
    <property type="entry name" value="CMAS"/>
    <property type="match status" value="1"/>
</dbReference>
<dbReference type="STRING" id="486041.B0CX26"/>
<keyword evidence="3" id="KW-0808">Transferase</keyword>
<gene>
    <name evidence="6" type="primary">CFS3.2</name>
    <name evidence="6" type="ORF">LACBIDRAFT_245134</name>
</gene>
<evidence type="ECO:0000256" key="2">
    <source>
        <dbReference type="ARBA" id="ARBA00022603"/>
    </source>
</evidence>
<accession>B0CX26</accession>
<sequence>AEIRVVNDSFWVRLCTMSDLGFAEAFMYGDVQCDDLISLFQIFLINKDNLSNLNSRFSYLMSLPQKLTSYRFLNTIGNSRSNISAHYDISNDMFAGFLSEDMTYSCAILDEKAPAPTRPEDELKTSQTRKLQHIIKKAGIRDGNRVLEIGSGWGSMAMTIAQQYPNVTVDTLTLSVQQQSLAQDRIRALGPDIANRITVHLVDYRAMPAEWEGVFDRVISVEMIENVGHEFLERYWSVVDWAMKKKGGVGVVQVITIPEALFPGGLLPSLTFLLQTLQSGSKGRLVVDSISNIGPHYARTLREWRRRFEAKFESVIVPALRREYPDVMAREEVEVFRRKWIYYYCYCEIGFTTRTLGGKPPIVSSYEPS</sequence>
<evidence type="ECO:0000256" key="1">
    <source>
        <dbReference type="ARBA" id="ARBA00010815"/>
    </source>
</evidence>
<evidence type="ECO:0000256" key="5">
    <source>
        <dbReference type="ARBA" id="ARBA00023098"/>
    </source>
</evidence>
<dbReference type="PANTHER" id="PTHR43667:SF2">
    <property type="entry name" value="FATTY ACID C-METHYL TRANSFERASE"/>
    <property type="match status" value="1"/>
</dbReference>
<comment type="similarity">
    <text evidence="1">Belongs to the CFA/CMAS family.</text>
</comment>
<dbReference type="Proteomes" id="UP000001194">
    <property type="component" value="Unassembled WGS sequence"/>
</dbReference>
<dbReference type="HOGENOM" id="CLU_026434_0_0_1"/>
<keyword evidence="5" id="KW-0443">Lipid metabolism</keyword>
<name>B0CX26_LACBS</name>
<reference evidence="6 7" key="1">
    <citation type="journal article" date="2008" name="Nature">
        <title>The genome of Laccaria bicolor provides insights into mycorrhizal symbiosis.</title>
        <authorList>
            <person name="Martin F."/>
            <person name="Aerts A."/>
            <person name="Ahren D."/>
            <person name="Brun A."/>
            <person name="Danchin E.G.J."/>
            <person name="Duchaussoy F."/>
            <person name="Gibon J."/>
            <person name="Kohler A."/>
            <person name="Lindquist E."/>
            <person name="Pereda V."/>
            <person name="Salamov A."/>
            <person name="Shapiro H.J."/>
            <person name="Wuyts J."/>
            <person name="Blaudez D."/>
            <person name="Buee M."/>
            <person name="Brokstein P."/>
            <person name="Canbaeck B."/>
            <person name="Cohen D."/>
            <person name="Courty P.E."/>
            <person name="Coutinho P.M."/>
            <person name="Delaruelle C."/>
            <person name="Detter J.C."/>
            <person name="Deveau A."/>
            <person name="DiFazio S."/>
            <person name="Duplessis S."/>
            <person name="Fraissinet-Tachet L."/>
            <person name="Lucic E."/>
            <person name="Frey-Klett P."/>
            <person name="Fourrey C."/>
            <person name="Feussner I."/>
            <person name="Gay G."/>
            <person name="Grimwood J."/>
            <person name="Hoegger P.J."/>
            <person name="Jain P."/>
            <person name="Kilaru S."/>
            <person name="Labbe J."/>
            <person name="Lin Y.C."/>
            <person name="Legue V."/>
            <person name="Le Tacon F."/>
            <person name="Marmeisse R."/>
            <person name="Melayah D."/>
            <person name="Montanini B."/>
            <person name="Muratet M."/>
            <person name="Nehls U."/>
            <person name="Niculita-Hirzel H."/>
            <person name="Oudot-Le Secq M.P."/>
            <person name="Peter M."/>
            <person name="Quesneville H."/>
            <person name="Rajashekar B."/>
            <person name="Reich M."/>
            <person name="Rouhier N."/>
            <person name="Schmutz J."/>
            <person name="Yin T."/>
            <person name="Chalot M."/>
            <person name="Henrissat B."/>
            <person name="Kuees U."/>
            <person name="Lucas S."/>
            <person name="Van de Peer Y."/>
            <person name="Podila G.K."/>
            <person name="Polle A."/>
            <person name="Pukkila P.J."/>
            <person name="Richardson P.M."/>
            <person name="Rouze P."/>
            <person name="Sanders I.R."/>
            <person name="Stajich J.E."/>
            <person name="Tunlid A."/>
            <person name="Tuskan G."/>
            <person name="Grigoriev I.V."/>
        </authorList>
    </citation>
    <scope>NUCLEOTIDE SEQUENCE [LARGE SCALE GENOMIC DNA]</scope>
    <source>
        <strain evidence="7">S238N-H82 / ATCC MYA-4686</strain>
    </source>
</reference>
<dbReference type="InterPro" id="IPR003333">
    <property type="entry name" value="CMAS"/>
</dbReference>
<dbReference type="Gene3D" id="3.40.50.150">
    <property type="entry name" value="Vaccinia Virus protein VP39"/>
    <property type="match status" value="1"/>
</dbReference>
<dbReference type="GO" id="GO:0032259">
    <property type="term" value="P:methylation"/>
    <property type="evidence" value="ECO:0007669"/>
    <property type="project" value="UniProtKB-KW"/>
</dbReference>
<evidence type="ECO:0000256" key="3">
    <source>
        <dbReference type="ARBA" id="ARBA00022679"/>
    </source>
</evidence>
<evidence type="ECO:0000313" key="7">
    <source>
        <dbReference type="Proteomes" id="UP000001194"/>
    </source>
</evidence>
<dbReference type="OrthoDB" id="8300214at2759"/>
<dbReference type="EMBL" id="DS547093">
    <property type="protein sequence ID" value="EDR13177.1"/>
    <property type="molecule type" value="Genomic_DNA"/>
</dbReference>